<evidence type="ECO:0000256" key="5">
    <source>
        <dbReference type="ARBA" id="ARBA00023136"/>
    </source>
</evidence>
<feature type="transmembrane region" description="Helical" evidence="6">
    <location>
        <begin position="391"/>
        <end position="410"/>
    </location>
</feature>
<dbReference type="Pfam" id="PF02487">
    <property type="entry name" value="CLN3"/>
    <property type="match status" value="2"/>
</dbReference>
<comment type="similarity">
    <text evidence="2">Belongs to the battenin family.</text>
</comment>
<keyword evidence="3 6" id="KW-0812">Transmembrane</keyword>
<evidence type="ECO:0000256" key="2">
    <source>
        <dbReference type="ARBA" id="ARBA00007467"/>
    </source>
</evidence>
<feature type="transmembrane region" description="Helical" evidence="6">
    <location>
        <begin position="276"/>
        <end position="296"/>
    </location>
</feature>
<proteinExistence type="inferred from homology"/>
<evidence type="ECO:0000256" key="3">
    <source>
        <dbReference type="ARBA" id="ARBA00022692"/>
    </source>
</evidence>
<comment type="subcellular location">
    <subcellularLocation>
        <location evidence="1">Endomembrane system</location>
        <topology evidence="1">Multi-pass membrane protein</topology>
    </subcellularLocation>
</comment>
<evidence type="ECO:0000256" key="6">
    <source>
        <dbReference type="SAM" id="Phobius"/>
    </source>
</evidence>
<feature type="transmembrane region" description="Helical" evidence="6">
    <location>
        <begin position="302"/>
        <end position="321"/>
    </location>
</feature>
<dbReference type="STRING" id="131310.A0A0N4ZG07"/>
<feature type="transmembrane region" description="Helical" evidence="6">
    <location>
        <begin position="65"/>
        <end position="84"/>
    </location>
</feature>
<feature type="transmembrane region" description="Helical" evidence="6">
    <location>
        <begin position="217"/>
        <end position="237"/>
    </location>
</feature>
<dbReference type="PRINTS" id="PR01315">
    <property type="entry name" value="BATTENIN"/>
</dbReference>
<dbReference type="GO" id="GO:0016020">
    <property type="term" value="C:membrane"/>
    <property type="evidence" value="ECO:0007669"/>
    <property type="project" value="InterPro"/>
</dbReference>
<accession>A0A0N4ZG07</accession>
<dbReference type="SUPFAM" id="SSF103473">
    <property type="entry name" value="MFS general substrate transporter"/>
    <property type="match status" value="2"/>
</dbReference>
<feature type="transmembrane region" description="Helical" evidence="6">
    <location>
        <begin position="524"/>
        <end position="544"/>
    </location>
</feature>
<dbReference type="InterPro" id="IPR036259">
    <property type="entry name" value="MFS_trans_sf"/>
</dbReference>
<dbReference type="PANTHER" id="PTHR10981:SF8">
    <property type="entry name" value="BATTENIN"/>
    <property type="match status" value="1"/>
</dbReference>
<feature type="transmembrane region" description="Helical" evidence="6">
    <location>
        <begin position="550"/>
        <end position="570"/>
    </location>
</feature>
<feature type="transmembrane region" description="Helical" evidence="6">
    <location>
        <begin position="90"/>
        <end position="115"/>
    </location>
</feature>
<dbReference type="AlphaFoldDB" id="A0A0N4ZG07"/>
<evidence type="ECO:0000313" key="8">
    <source>
        <dbReference type="WBParaSite" id="PTRK_0000668500.1"/>
    </source>
</evidence>
<keyword evidence="4 6" id="KW-1133">Transmembrane helix</keyword>
<dbReference type="GO" id="GO:0007040">
    <property type="term" value="P:lysosome organization"/>
    <property type="evidence" value="ECO:0007669"/>
    <property type="project" value="TreeGrafter"/>
</dbReference>
<dbReference type="GO" id="GO:0051453">
    <property type="term" value="P:regulation of intracellular pH"/>
    <property type="evidence" value="ECO:0007669"/>
    <property type="project" value="TreeGrafter"/>
</dbReference>
<feature type="transmembrane region" description="Helical" evidence="6">
    <location>
        <begin position="358"/>
        <end position="379"/>
    </location>
</feature>
<dbReference type="Gene3D" id="1.20.1250.20">
    <property type="entry name" value="MFS general substrate transporter like domains"/>
    <property type="match status" value="1"/>
</dbReference>
<name>A0A0N4ZG07_PARTI</name>
<evidence type="ECO:0000256" key="4">
    <source>
        <dbReference type="ARBA" id="ARBA00022989"/>
    </source>
</evidence>
<organism evidence="7 8">
    <name type="scientific">Parastrongyloides trichosuri</name>
    <name type="common">Possum-specific nematode worm</name>
    <dbReference type="NCBI Taxonomy" id="131310"/>
    <lineage>
        <taxon>Eukaryota</taxon>
        <taxon>Metazoa</taxon>
        <taxon>Ecdysozoa</taxon>
        <taxon>Nematoda</taxon>
        <taxon>Chromadorea</taxon>
        <taxon>Rhabditida</taxon>
        <taxon>Tylenchina</taxon>
        <taxon>Panagrolaimomorpha</taxon>
        <taxon>Strongyloidoidea</taxon>
        <taxon>Strongyloididae</taxon>
        <taxon>Parastrongyloides</taxon>
    </lineage>
</organism>
<keyword evidence="7" id="KW-1185">Reference proteome</keyword>
<reference evidence="8" key="1">
    <citation type="submission" date="2017-02" db="UniProtKB">
        <authorList>
            <consortium name="WormBaseParasite"/>
        </authorList>
    </citation>
    <scope>IDENTIFICATION</scope>
</reference>
<feature type="transmembrane region" description="Helical" evidence="6">
    <location>
        <begin position="30"/>
        <end position="53"/>
    </location>
</feature>
<dbReference type="Proteomes" id="UP000038045">
    <property type="component" value="Unplaced"/>
</dbReference>
<evidence type="ECO:0000313" key="7">
    <source>
        <dbReference type="Proteomes" id="UP000038045"/>
    </source>
</evidence>
<dbReference type="GO" id="GO:0005764">
    <property type="term" value="C:lysosome"/>
    <property type="evidence" value="ECO:0007669"/>
    <property type="project" value="TreeGrafter"/>
</dbReference>
<feature type="transmembrane region" description="Helical" evidence="6">
    <location>
        <begin position="7"/>
        <end position="24"/>
    </location>
</feature>
<protein>
    <submittedName>
        <fullName evidence="8">Battenin</fullName>
    </submittedName>
</protein>
<dbReference type="GO" id="GO:0012505">
    <property type="term" value="C:endomembrane system"/>
    <property type="evidence" value="ECO:0007669"/>
    <property type="project" value="UniProtKB-SubCell"/>
</dbReference>
<dbReference type="WBParaSite" id="PTRK_0000668500.1">
    <property type="protein sequence ID" value="PTRK_0000668500.1"/>
    <property type="gene ID" value="PTRK_0000668500"/>
</dbReference>
<feature type="transmembrane region" description="Helical" evidence="6">
    <location>
        <begin position="591"/>
        <end position="614"/>
    </location>
</feature>
<sequence length="626" mass="70208">MNRIPFGIRHLIICLSQIVGYLLVAFSNSIAMSLSGVVVASFGSGLGEISYLAMTSYYDRDTISAWSSGCGAAGLVASFVYAALTEPHLGNLSSSTTCLIMLVVPVIFGFTYLFILNRSNIYKISYLKYDTWIVPNNYIPKDSKNEFVEQKILTFKEKLHAIIPLLKLMISLSFVYFGEYLINQGLTSLIVFDCTHSFYLSKESQYRWFQMKWRNAISFWIFGICNYFAYSIMLSAAESIMKTQGVSGTVSINKNESDVCIKTLEDRQCETKSTGIVLIADIVPVFLVKITFPFFINRIPFGIRHFIICSAQIAGYLLVAFSNSIEMSLTGVVVASFGSGFGEMTYLAMASYYNRDSISAWSSGVGAAGLVSSFVYAALTEPHLGNLSSSTTCLIMLVVPIIFGSTYLFILDRNDIYKINYLKYDSWIVPKNYVPKESEDGYVTQRILTLKEKLYTLLSLSKFLISLSIVYFGEYIINQGLTPLIVFNCEQSFYLSKKSQYRWIQVSYHLGAFISHSSLKFIKLPLWIVFLLPVLQMMTVVFMLTESLFYYVPHISIIFIVTAVEGLFGGSCYVNAFNHIHKTVPSDRREYSLAAASLGDTIGILVAGFLAIPLHNTVCTAKFKKR</sequence>
<evidence type="ECO:0000256" key="1">
    <source>
        <dbReference type="ARBA" id="ARBA00004127"/>
    </source>
</evidence>
<feature type="transmembrane region" description="Helical" evidence="6">
    <location>
        <begin position="454"/>
        <end position="473"/>
    </location>
</feature>
<dbReference type="InterPro" id="IPR003492">
    <property type="entry name" value="Battenin_disease_Cln3"/>
</dbReference>
<keyword evidence="5 6" id="KW-0472">Membrane</keyword>
<feature type="transmembrane region" description="Helical" evidence="6">
    <location>
        <begin position="328"/>
        <end position="352"/>
    </location>
</feature>
<dbReference type="PANTHER" id="PTHR10981">
    <property type="entry name" value="BATTENIN"/>
    <property type="match status" value="1"/>
</dbReference>